<dbReference type="PANTHER" id="PTHR33365">
    <property type="entry name" value="YALI0B05434P"/>
    <property type="match status" value="1"/>
</dbReference>
<organism evidence="3 4">
    <name type="scientific">Zasmidium cellare</name>
    <name type="common">Wine cellar mold</name>
    <name type="synonym">Racodium cellare</name>
    <dbReference type="NCBI Taxonomy" id="395010"/>
    <lineage>
        <taxon>Eukaryota</taxon>
        <taxon>Fungi</taxon>
        <taxon>Dikarya</taxon>
        <taxon>Ascomycota</taxon>
        <taxon>Pezizomycotina</taxon>
        <taxon>Dothideomycetes</taxon>
        <taxon>Dothideomycetidae</taxon>
        <taxon>Mycosphaerellales</taxon>
        <taxon>Mycosphaerellaceae</taxon>
        <taxon>Zasmidium</taxon>
    </lineage>
</organism>
<feature type="transmembrane region" description="Helical" evidence="2">
    <location>
        <begin position="21"/>
        <end position="40"/>
    </location>
</feature>
<reference evidence="3 4" key="1">
    <citation type="journal article" date="2023" name="G3 (Bethesda)">
        <title>A chromosome-level genome assembly of Zasmidium syzygii isolated from banana leaves.</title>
        <authorList>
            <person name="van Westerhoven A.C."/>
            <person name="Mehrabi R."/>
            <person name="Talebi R."/>
            <person name="Steentjes M.B.F."/>
            <person name="Corcolon B."/>
            <person name="Chong P.A."/>
            <person name="Kema G.H.J."/>
            <person name="Seidl M.F."/>
        </authorList>
    </citation>
    <scope>NUCLEOTIDE SEQUENCE [LARGE SCALE GENOMIC DNA]</scope>
    <source>
        <strain evidence="3 4">P124</strain>
    </source>
</reference>
<evidence type="ECO:0000256" key="2">
    <source>
        <dbReference type="SAM" id="Phobius"/>
    </source>
</evidence>
<keyword evidence="2" id="KW-0472">Membrane</keyword>
<name>A0ABR0EMZ5_ZASCE</name>
<comment type="caution">
    <text evidence="3">The sequence shown here is derived from an EMBL/GenBank/DDBJ whole genome shotgun (WGS) entry which is preliminary data.</text>
</comment>
<dbReference type="InterPro" id="IPR021765">
    <property type="entry name" value="UstYa-like"/>
</dbReference>
<keyword evidence="2" id="KW-1133">Transmembrane helix</keyword>
<keyword evidence="2" id="KW-0812">Transmembrane</keyword>
<dbReference type="PANTHER" id="PTHR33365:SF13">
    <property type="entry name" value="TAT PATHWAY SIGNAL SEQUENCE"/>
    <property type="match status" value="1"/>
</dbReference>
<evidence type="ECO:0008006" key="5">
    <source>
        <dbReference type="Google" id="ProtNLM"/>
    </source>
</evidence>
<protein>
    <recommendedName>
        <fullName evidence="5">Tat pathway signal sequence</fullName>
    </recommendedName>
</protein>
<dbReference type="EMBL" id="JAXOVC010000004">
    <property type="protein sequence ID" value="KAK4502966.1"/>
    <property type="molecule type" value="Genomic_DNA"/>
</dbReference>
<gene>
    <name evidence="3" type="ORF">PRZ48_006393</name>
</gene>
<sequence length="274" mass="31444">MNDLEEQYAQKRRVRSLRPSLHASLLLAVLVFSNLITFFLSTSLVNGCSMNVLTSVYPERTPARRRFFEDIDDRYHPQNFSDFSLKPSEYTAPASRAVDEAWSALGIDYEPFLIPAEAAAEFSLTKDHVYQTATDRTENPHEGYVANMEALHQLHCVNLVRQALFFNHDYYSSHAHKHVGEAFHDDPNIVIGHVNHCIDMLRELVMCRAEADVVPYLWVTRDGDTIPDFAREKQCRNFESVRKWAEEHQAKLPDDNATVTPPDVRLFGELGHKI</sequence>
<accession>A0ABR0EMZ5</accession>
<evidence type="ECO:0000313" key="3">
    <source>
        <dbReference type="EMBL" id="KAK4502966.1"/>
    </source>
</evidence>
<dbReference type="Pfam" id="PF11807">
    <property type="entry name" value="UstYa"/>
    <property type="match status" value="1"/>
</dbReference>
<keyword evidence="4" id="KW-1185">Reference proteome</keyword>
<evidence type="ECO:0000256" key="1">
    <source>
        <dbReference type="ARBA" id="ARBA00035112"/>
    </source>
</evidence>
<proteinExistence type="inferred from homology"/>
<evidence type="ECO:0000313" key="4">
    <source>
        <dbReference type="Proteomes" id="UP001305779"/>
    </source>
</evidence>
<dbReference type="Proteomes" id="UP001305779">
    <property type="component" value="Unassembled WGS sequence"/>
</dbReference>
<comment type="similarity">
    <text evidence="1">Belongs to the ustYa family.</text>
</comment>